<keyword evidence="1" id="KW-0812">Transmembrane</keyword>
<feature type="domain" description="SPW repeat-containing integral membrane" evidence="2">
    <location>
        <begin position="14"/>
        <end position="106"/>
    </location>
</feature>
<comment type="caution">
    <text evidence="3">The sequence shown here is derived from an EMBL/GenBank/DDBJ whole genome shotgun (WGS) entry which is preliminary data.</text>
</comment>
<dbReference type="Pfam" id="PF03779">
    <property type="entry name" value="SPW"/>
    <property type="match status" value="1"/>
</dbReference>
<dbReference type="RefSeq" id="WP_181054538.1">
    <property type="nucleotide sequence ID" value="NZ_JACDXJ010000002.1"/>
</dbReference>
<dbReference type="EMBL" id="JACDXJ010000002">
    <property type="protein sequence ID" value="MBA1158950.1"/>
    <property type="molecule type" value="Genomic_DNA"/>
</dbReference>
<feature type="transmembrane region" description="Helical" evidence="1">
    <location>
        <begin position="92"/>
        <end position="113"/>
    </location>
</feature>
<gene>
    <name evidence="3" type="ORF">H0S73_22900</name>
</gene>
<dbReference type="Proteomes" id="UP000572984">
    <property type="component" value="Unassembled WGS sequence"/>
</dbReference>
<feature type="transmembrane region" description="Helical" evidence="1">
    <location>
        <begin position="12"/>
        <end position="33"/>
    </location>
</feature>
<keyword evidence="1" id="KW-1133">Transmembrane helix</keyword>
<name>A0A838BUL8_9HYPH</name>
<sequence>MSRQKYWSAPTAINAVNALFGSFLSVSPLLMGFREAPAAFWNAWFIGLAILVFAGAAAAEAHEWGEWVSAVLGVWTAAAPWVLGFADSVAATWIHLFAGLAVTTLATLELWLLHSGRAAKAP</sequence>
<proteinExistence type="predicted"/>
<feature type="transmembrane region" description="Helical" evidence="1">
    <location>
        <begin position="66"/>
        <end position="86"/>
    </location>
</feature>
<keyword evidence="4" id="KW-1185">Reference proteome</keyword>
<evidence type="ECO:0000313" key="3">
    <source>
        <dbReference type="EMBL" id="MBA1158950.1"/>
    </source>
</evidence>
<feature type="transmembrane region" description="Helical" evidence="1">
    <location>
        <begin position="39"/>
        <end position="59"/>
    </location>
</feature>
<evidence type="ECO:0000259" key="2">
    <source>
        <dbReference type="Pfam" id="PF03779"/>
    </source>
</evidence>
<dbReference type="AlphaFoldDB" id="A0A838BUL8"/>
<evidence type="ECO:0000313" key="4">
    <source>
        <dbReference type="Proteomes" id="UP000572984"/>
    </source>
</evidence>
<dbReference type="InterPro" id="IPR005530">
    <property type="entry name" value="SPW"/>
</dbReference>
<accession>A0A838BUL8</accession>
<keyword evidence="1" id="KW-0472">Membrane</keyword>
<evidence type="ECO:0000256" key="1">
    <source>
        <dbReference type="SAM" id="Phobius"/>
    </source>
</evidence>
<organism evidence="3 4">
    <name type="scientific">Microvirga mediterraneensis</name>
    <dbReference type="NCBI Taxonomy" id="2754695"/>
    <lineage>
        <taxon>Bacteria</taxon>
        <taxon>Pseudomonadati</taxon>
        <taxon>Pseudomonadota</taxon>
        <taxon>Alphaproteobacteria</taxon>
        <taxon>Hyphomicrobiales</taxon>
        <taxon>Methylobacteriaceae</taxon>
        <taxon>Microvirga</taxon>
    </lineage>
</organism>
<reference evidence="3 4" key="1">
    <citation type="submission" date="2020-07" db="EMBL/GenBank/DDBJ databases">
        <title>Draft genome and description of Microvirga mediterraneensis Marseille-Q2068 sp. nov.</title>
        <authorList>
            <person name="Boxberger M."/>
        </authorList>
    </citation>
    <scope>NUCLEOTIDE SEQUENCE [LARGE SCALE GENOMIC DNA]</scope>
    <source>
        <strain evidence="3 4">Marseille-Q2068</strain>
    </source>
</reference>
<protein>
    <submittedName>
        <fullName evidence="3">SPW repeat protein</fullName>
    </submittedName>
</protein>